<evidence type="ECO:0000313" key="1">
    <source>
        <dbReference type="EMBL" id="CAH0028336.1"/>
    </source>
</evidence>
<name>A0A9N9VR97_9HYPO</name>
<proteinExistence type="predicted"/>
<dbReference type="InterPro" id="IPR009784">
    <property type="entry name" value="DUF1349"/>
</dbReference>
<dbReference type="AlphaFoldDB" id="A0A9N9VR97"/>
<reference evidence="1" key="1">
    <citation type="submission" date="2021-10" db="EMBL/GenBank/DDBJ databases">
        <authorList>
            <person name="Piombo E."/>
        </authorList>
    </citation>
    <scope>NUCLEOTIDE SEQUENCE</scope>
</reference>
<protein>
    <submittedName>
        <fullName evidence="1">Uncharacterized protein</fullName>
    </submittedName>
</protein>
<sequence length="212" mass="23236">MFSITAQSGTDIWRKAPSTDVFNGMIHVLSIITYTLVNQKNDAAPTVPGPDSPIGPLGSFVSASLTFRVPTVVQYDQAGLLLSLNLENATEAQKPPPKWIKTGIELYNGVPRLGTVGTDAWSDWSIAPITSNDHTDGKAWTTVSVQKQEDDLGLSLWVYQLVGEDKVPLREINWPFGYGDDWTLSVDAYAAKPGKGKPLVADFKDFQIVWKN</sequence>
<dbReference type="OrthoDB" id="42525at2759"/>
<gene>
    <name evidence="1" type="ORF">CRHIZ90672A_00012630</name>
</gene>
<dbReference type="PANTHER" id="PTHR35332">
    <property type="entry name" value="REGULATION OF ENOLASE PROTEIN 1"/>
    <property type="match status" value="1"/>
</dbReference>
<comment type="caution">
    <text evidence="1">The sequence shown here is derived from an EMBL/GenBank/DDBJ whole genome shotgun (WGS) entry which is preliminary data.</text>
</comment>
<dbReference type="Pfam" id="PF07081">
    <property type="entry name" value="DUF1349"/>
    <property type="match status" value="1"/>
</dbReference>
<dbReference type="Proteomes" id="UP000696573">
    <property type="component" value="Unassembled WGS sequence"/>
</dbReference>
<accession>A0A9N9VR97</accession>
<dbReference type="EMBL" id="CABFNQ020000731">
    <property type="protein sequence ID" value="CAH0028336.1"/>
    <property type="molecule type" value="Genomic_DNA"/>
</dbReference>
<dbReference type="PANTHER" id="PTHR35332:SF2">
    <property type="entry name" value="REGULATION OF ENOLASE PROTEIN 1"/>
    <property type="match status" value="1"/>
</dbReference>
<evidence type="ECO:0000313" key="2">
    <source>
        <dbReference type="Proteomes" id="UP000696573"/>
    </source>
</evidence>
<dbReference type="Gene3D" id="2.60.120.200">
    <property type="match status" value="1"/>
</dbReference>
<organism evidence="1 2">
    <name type="scientific">Clonostachys rhizophaga</name>
    <dbReference type="NCBI Taxonomy" id="160324"/>
    <lineage>
        <taxon>Eukaryota</taxon>
        <taxon>Fungi</taxon>
        <taxon>Dikarya</taxon>
        <taxon>Ascomycota</taxon>
        <taxon>Pezizomycotina</taxon>
        <taxon>Sordariomycetes</taxon>
        <taxon>Hypocreomycetidae</taxon>
        <taxon>Hypocreales</taxon>
        <taxon>Bionectriaceae</taxon>
        <taxon>Clonostachys</taxon>
    </lineage>
</organism>
<keyword evidence="2" id="KW-1185">Reference proteome</keyword>